<comment type="similarity">
    <text evidence="3">Belongs to the methyl-accepting chemotaxis (MCP) protein family.</text>
</comment>
<dbReference type="InterPro" id="IPR004089">
    <property type="entry name" value="MCPsignal_dom"/>
</dbReference>
<dbReference type="SMART" id="SM00283">
    <property type="entry name" value="MA"/>
    <property type="match status" value="1"/>
</dbReference>
<evidence type="ECO:0000313" key="10">
    <source>
        <dbReference type="Proteomes" id="UP000009173"/>
    </source>
</evidence>
<dbReference type="EMBL" id="CP000527">
    <property type="protein sequence ID" value="ABM29280.1"/>
    <property type="molecule type" value="Genomic_DNA"/>
</dbReference>
<dbReference type="PROSITE" id="PS50885">
    <property type="entry name" value="HAMP"/>
    <property type="match status" value="1"/>
</dbReference>
<evidence type="ECO:0000259" key="8">
    <source>
        <dbReference type="PROSITE" id="PS50885"/>
    </source>
</evidence>
<dbReference type="GO" id="GO:0006935">
    <property type="term" value="P:chemotaxis"/>
    <property type="evidence" value="ECO:0007669"/>
    <property type="project" value="UniProtKB-ARBA"/>
</dbReference>
<keyword evidence="5" id="KW-0175">Coiled coil</keyword>
<dbReference type="InterPro" id="IPR013656">
    <property type="entry name" value="PAS_4"/>
</dbReference>
<dbReference type="InterPro" id="IPR003660">
    <property type="entry name" value="HAMP_dom"/>
</dbReference>
<dbReference type="SMART" id="SM00304">
    <property type="entry name" value="HAMP"/>
    <property type="match status" value="2"/>
</dbReference>
<dbReference type="InterPro" id="IPR000700">
    <property type="entry name" value="PAS-assoc_C"/>
</dbReference>
<evidence type="ECO:0000259" key="6">
    <source>
        <dbReference type="PROSITE" id="PS50111"/>
    </source>
</evidence>
<dbReference type="PANTHER" id="PTHR32089">
    <property type="entry name" value="METHYL-ACCEPTING CHEMOTAXIS PROTEIN MCPB"/>
    <property type="match status" value="1"/>
</dbReference>
<dbReference type="SUPFAM" id="SSF58104">
    <property type="entry name" value="Methyl-accepting chemotaxis protein (MCP) signaling domain"/>
    <property type="match status" value="1"/>
</dbReference>
<dbReference type="CDD" id="cd06225">
    <property type="entry name" value="HAMP"/>
    <property type="match status" value="1"/>
</dbReference>
<evidence type="ECO:0000256" key="2">
    <source>
        <dbReference type="ARBA" id="ARBA00023224"/>
    </source>
</evidence>
<dbReference type="InterPro" id="IPR035965">
    <property type="entry name" value="PAS-like_dom_sf"/>
</dbReference>
<dbReference type="Gene3D" id="1.10.287.950">
    <property type="entry name" value="Methyl-accepting chemotaxis protein"/>
    <property type="match status" value="1"/>
</dbReference>
<dbReference type="CDD" id="cd11386">
    <property type="entry name" value="MCP_signal"/>
    <property type="match status" value="1"/>
</dbReference>
<protein>
    <submittedName>
        <fullName evidence="9">Methyl-accepting chemotaxis sensory transducer</fullName>
    </submittedName>
</protein>
<feature type="domain" description="PAC" evidence="7">
    <location>
        <begin position="476"/>
        <end position="528"/>
    </location>
</feature>
<evidence type="ECO:0000256" key="3">
    <source>
        <dbReference type="ARBA" id="ARBA00029447"/>
    </source>
</evidence>
<gene>
    <name evidence="9" type="ordered locus">Dvul_2264</name>
</gene>
<keyword evidence="2 4" id="KW-0807">Transducer</keyword>
<dbReference type="KEGG" id="dvl:Dvul_2264"/>
<dbReference type="PROSITE" id="PS50113">
    <property type="entry name" value="PAC"/>
    <property type="match status" value="1"/>
</dbReference>
<dbReference type="Gene3D" id="6.10.340.10">
    <property type="match status" value="1"/>
</dbReference>
<dbReference type="PROSITE" id="PS50111">
    <property type="entry name" value="CHEMOTAXIS_TRANSDUC_2"/>
    <property type="match status" value="1"/>
</dbReference>
<evidence type="ECO:0000256" key="1">
    <source>
        <dbReference type="ARBA" id="ARBA00004370"/>
    </source>
</evidence>
<evidence type="ECO:0000313" key="9">
    <source>
        <dbReference type="EMBL" id="ABM29280.1"/>
    </source>
</evidence>
<accession>A0A0H3AA28</accession>
<evidence type="ECO:0000256" key="4">
    <source>
        <dbReference type="PROSITE-ProRule" id="PRU00284"/>
    </source>
</evidence>
<dbReference type="SUPFAM" id="SSF55785">
    <property type="entry name" value="PYP-like sensor domain (PAS domain)"/>
    <property type="match status" value="1"/>
</dbReference>
<dbReference type="RefSeq" id="WP_011792750.1">
    <property type="nucleotide sequence ID" value="NC_008751.1"/>
</dbReference>
<dbReference type="GO" id="GO:0007165">
    <property type="term" value="P:signal transduction"/>
    <property type="evidence" value="ECO:0007669"/>
    <property type="project" value="UniProtKB-KW"/>
</dbReference>
<dbReference type="FunFam" id="1.10.287.950:FF:000001">
    <property type="entry name" value="Methyl-accepting chemotaxis sensory transducer"/>
    <property type="match status" value="1"/>
</dbReference>
<reference evidence="10" key="1">
    <citation type="journal article" date="2009" name="Environ. Microbiol.">
        <title>Contribution of mobile genetic elements to Desulfovibrio vulgaris genome plasticity.</title>
        <authorList>
            <person name="Walker C.B."/>
            <person name="Stolyar S."/>
            <person name="Chivian D."/>
            <person name="Pinel N."/>
            <person name="Gabster J.A."/>
            <person name="Dehal P.S."/>
            <person name="He Z."/>
            <person name="Yang Z.K."/>
            <person name="Yen H.C."/>
            <person name="Zhou J."/>
            <person name="Wall J.D."/>
            <person name="Hazen T.C."/>
            <person name="Arkin A.P."/>
            <person name="Stahl D.A."/>
        </authorList>
    </citation>
    <scope>NUCLEOTIDE SEQUENCE [LARGE SCALE GENOMIC DNA]</scope>
    <source>
        <strain evidence="10">DP4</strain>
    </source>
</reference>
<dbReference type="AlphaFoldDB" id="A0A0H3AA28"/>
<dbReference type="HOGENOM" id="CLU_000445_107_19_7"/>
<organism evidence="9 10">
    <name type="scientific">Nitratidesulfovibrio vulgaris (strain DP4)</name>
    <name type="common">Desulfovibrio vulgaris</name>
    <dbReference type="NCBI Taxonomy" id="391774"/>
    <lineage>
        <taxon>Bacteria</taxon>
        <taxon>Pseudomonadati</taxon>
        <taxon>Thermodesulfobacteriota</taxon>
        <taxon>Desulfovibrionia</taxon>
        <taxon>Desulfovibrionales</taxon>
        <taxon>Desulfovibrionaceae</taxon>
        <taxon>Nitratidesulfovibrio</taxon>
    </lineage>
</organism>
<dbReference type="Pfam" id="PF00015">
    <property type="entry name" value="MCPsignal"/>
    <property type="match status" value="1"/>
</dbReference>
<dbReference type="Pfam" id="PF00672">
    <property type="entry name" value="HAMP"/>
    <property type="match status" value="1"/>
</dbReference>
<sequence length="819" mass="87768" precursor="true">MHLLDSMRNRLLVLFLLAGLAPVIVIGLWAATLSSDALMRQAYDSLTAIRTIKGNQMRLFFEERQQFVLTAARSPWLGPAFRDLATAFNAAGGVGGGFKGYANGRFDAPPVYKAVHDRLHKGFADFVSTTGFYDLLLLDATKGDVVYSVAKENDFASAAGSIDTPLRDVWRRVMQTGQPAMSDMKPYEPSQGAPAMFAGAPVTFDGTVAGVVVLQISNEQINAIMQERSGMGTSGETYLVGPDKRMRSDSFLDSKGRTVNASFAGTVERNGVDTEASRDALTGTSGARIINDYNGNPVLSVYAPLKVGDTTWALIAEIDEAEVHQPVRTLNLALSGGALLVALVMLGVAWLVARSVTRPVASIRDFAANIASGDLDAQLAGDFRGELLELAEAIRRMVTELKERLGFATGVLRAIPIPVVTTDRQGDITFVNDHLITYMAEPRPVEYWSKGRKAEELFGDECPTCSALAISHGKETQTEENLRTKKGDLRTARLTAAPLHDRDGNAIGAIVLFLDLTDLKRQEEAIRRTNEAISKAADHADSISQQVSSAATEIASQVEESARGSDIQRERTTESATAIEEMNATTMEVARNASLAAEQADTAIRQARSGEEVVQRVVDAIGTVRERSETLKHSLETLGVQADAIGQVMVVINDIADQTNLLALNAAIEAARAGEAGRGFAVVADEVRKLAEKTMNATREVGEAVHAIQSGARGNIHEMDKAAEAVGESTRLAGEAGKALGTIVSIVETTADQVRNIATAAEQQSAASEEINRASDEISAIASETAQAMAQSAEAVTELSRLAQELREVIREMVQVGQQ</sequence>
<comment type="subcellular location">
    <subcellularLocation>
        <location evidence="1">Membrane</location>
    </subcellularLocation>
</comment>
<dbReference type="Proteomes" id="UP000009173">
    <property type="component" value="Chromosome"/>
</dbReference>
<evidence type="ECO:0000256" key="5">
    <source>
        <dbReference type="SAM" id="Coils"/>
    </source>
</evidence>
<dbReference type="Gene3D" id="3.30.450.20">
    <property type="entry name" value="PAS domain"/>
    <property type="match status" value="2"/>
</dbReference>
<feature type="domain" description="HAMP" evidence="8">
    <location>
        <begin position="354"/>
        <end position="406"/>
    </location>
</feature>
<dbReference type="CDD" id="cd00130">
    <property type="entry name" value="PAS"/>
    <property type="match status" value="1"/>
</dbReference>
<proteinExistence type="inferred from homology"/>
<dbReference type="GO" id="GO:0016020">
    <property type="term" value="C:membrane"/>
    <property type="evidence" value="ECO:0007669"/>
    <property type="project" value="UniProtKB-SubCell"/>
</dbReference>
<dbReference type="InterPro" id="IPR000014">
    <property type="entry name" value="PAS"/>
</dbReference>
<feature type="domain" description="Methyl-accepting transducer" evidence="6">
    <location>
        <begin position="543"/>
        <end position="779"/>
    </location>
</feature>
<dbReference type="PANTHER" id="PTHR32089:SF112">
    <property type="entry name" value="LYSOZYME-LIKE PROTEIN-RELATED"/>
    <property type="match status" value="1"/>
</dbReference>
<name>A0A0H3AA28_NITV4</name>
<evidence type="ECO:0000259" key="7">
    <source>
        <dbReference type="PROSITE" id="PS50113"/>
    </source>
</evidence>
<feature type="coiled-coil region" evidence="5">
    <location>
        <begin position="757"/>
        <end position="819"/>
    </location>
</feature>
<dbReference type="Pfam" id="PF08448">
    <property type="entry name" value="PAS_4"/>
    <property type="match status" value="1"/>
</dbReference>